<dbReference type="OrthoDB" id="2619200at2"/>
<dbReference type="AlphaFoldDB" id="A0A559KE92"/>
<dbReference type="RefSeq" id="WP_144845510.1">
    <property type="nucleotide sequence ID" value="NZ_VNJI01000008.1"/>
</dbReference>
<evidence type="ECO:0000313" key="2">
    <source>
        <dbReference type="Proteomes" id="UP000317036"/>
    </source>
</evidence>
<dbReference type="Proteomes" id="UP000317036">
    <property type="component" value="Unassembled WGS sequence"/>
</dbReference>
<dbReference type="EMBL" id="VNJI01000008">
    <property type="protein sequence ID" value="TVY10429.1"/>
    <property type="molecule type" value="Genomic_DNA"/>
</dbReference>
<sequence>MLDRQAEKWIVGAALAVAASTLVPILKSTWKPLVEDGVQTGSGLTDKIKYAVQVARDEIEDIVAEAQFERMKRRLDQEIASE</sequence>
<accession>A0A559KE92</accession>
<evidence type="ECO:0000313" key="1">
    <source>
        <dbReference type="EMBL" id="TVY10429.1"/>
    </source>
</evidence>
<name>A0A559KE92_9BACL</name>
<protein>
    <submittedName>
        <fullName evidence="1">DUF5132 domain-containing protein</fullName>
    </submittedName>
</protein>
<gene>
    <name evidence="1" type="ORF">FPZ49_08520</name>
</gene>
<organism evidence="1 2">
    <name type="scientific">Paenibacillus cremeus</name>
    <dbReference type="NCBI Taxonomy" id="2163881"/>
    <lineage>
        <taxon>Bacteria</taxon>
        <taxon>Bacillati</taxon>
        <taxon>Bacillota</taxon>
        <taxon>Bacilli</taxon>
        <taxon>Bacillales</taxon>
        <taxon>Paenibacillaceae</taxon>
        <taxon>Paenibacillus</taxon>
    </lineage>
</organism>
<reference evidence="1 2" key="1">
    <citation type="submission" date="2019-07" db="EMBL/GenBank/DDBJ databases">
        <authorList>
            <person name="Kim J."/>
        </authorList>
    </citation>
    <scope>NUCLEOTIDE SEQUENCE [LARGE SCALE GENOMIC DNA]</scope>
    <source>
        <strain evidence="1 2">JC52</strain>
    </source>
</reference>
<comment type="caution">
    <text evidence="1">The sequence shown here is derived from an EMBL/GenBank/DDBJ whole genome shotgun (WGS) entry which is preliminary data.</text>
</comment>
<dbReference type="Pfam" id="PF17195">
    <property type="entry name" value="DUF5132"/>
    <property type="match status" value="1"/>
</dbReference>
<proteinExistence type="predicted"/>
<keyword evidence="2" id="KW-1185">Reference proteome</keyword>
<dbReference type="InterPro" id="IPR033456">
    <property type="entry name" value="DUF5132"/>
</dbReference>